<evidence type="ECO:0000313" key="2">
    <source>
        <dbReference type="EMBL" id="OGF23480.1"/>
    </source>
</evidence>
<dbReference type="Gene3D" id="3.40.50.150">
    <property type="entry name" value="Vaccinia Virus protein VP39"/>
    <property type="match status" value="1"/>
</dbReference>
<dbReference type="EMBL" id="MFFT01000008">
    <property type="protein sequence ID" value="OGF23480.1"/>
    <property type="molecule type" value="Genomic_DNA"/>
</dbReference>
<evidence type="ECO:0000259" key="1">
    <source>
        <dbReference type="Pfam" id="PF08241"/>
    </source>
</evidence>
<proteinExistence type="predicted"/>
<feature type="domain" description="Methyltransferase type 11" evidence="1">
    <location>
        <begin position="68"/>
        <end position="118"/>
    </location>
</feature>
<sequence>MKNFLLKVINKLLRSSLPPARYAVKLKRKYRLKLFKQSDKKVLEICGGIMPVSPENINVDIMDDPKVDIIADLHNQLPFEDNSIDKIISIATLMHLGLPDMRKALVEFCRILKAGGTLEIGIPSLEKIFDYYKKNGLDDTCVRHLHGAQKSEFDIHLCVMDFKRIKQELAGLGFGEAEEATYDFPTQDGRFYMKINAKKI</sequence>
<dbReference type="SUPFAM" id="SSF53335">
    <property type="entry name" value="S-adenosyl-L-methionine-dependent methyltransferases"/>
    <property type="match status" value="1"/>
</dbReference>
<reference evidence="2 3" key="1">
    <citation type="journal article" date="2016" name="Nat. Commun.">
        <title>Thousands of microbial genomes shed light on interconnected biogeochemical processes in an aquifer system.</title>
        <authorList>
            <person name="Anantharaman K."/>
            <person name="Brown C.T."/>
            <person name="Hug L.A."/>
            <person name="Sharon I."/>
            <person name="Castelle C.J."/>
            <person name="Probst A.J."/>
            <person name="Thomas B.C."/>
            <person name="Singh A."/>
            <person name="Wilkins M.J."/>
            <person name="Karaoz U."/>
            <person name="Brodie E.L."/>
            <person name="Williams K.H."/>
            <person name="Hubbard S.S."/>
            <person name="Banfield J.F."/>
        </authorList>
    </citation>
    <scope>NUCLEOTIDE SEQUENCE [LARGE SCALE GENOMIC DNA]</scope>
</reference>
<comment type="caution">
    <text evidence="2">The sequence shown here is derived from an EMBL/GenBank/DDBJ whole genome shotgun (WGS) entry which is preliminary data.</text>
</comment>
<dbReference type="InterPro" id="IPR013216">
    <property type="entry name" value="Methyltransf_11"/>
</dbReference>
<organism evidence="2 3">
    <name type="scientific">Candidatus Falkowbacteria bacterium RIFCSPHIGHO2_02_FULL_42_9</name>
    <dbReference type="NCBI Taxonomy" id="1797986"/>
    <lineage>
        <taxon>Bacteria</taxon>
        <taxon>Candidatus Falkowiibacteriota</taxon>
    </lineage>
</organism>
<evidence type="ECO:0000313" key="3">
    <source>
        <dbReference type="Proteomes" id="UP000176877"/>
    </source>
</evidence>
<name>A0A1F5S9T6_9BACT</name>
<dbReference type="AlphaFoldDB" id="A0A1F5S9T6"/>
<protein>
    <recommendedName>
        <fullName evidence="1">Methyltransferase type 11 domain-containing protein</fullName>
    </recommendedName>
</protein>
<accession>A0A1F5S9T6</accession>
<dbReference type="Pfam" id="PF08241">
    <property type="entry name" value="Methyltransf_11"/>
    <property type="match status" value="1"/>
</dbReference>
<dbReference type="Proteomes" id="UP000176877">
    <property type="component" value="Unassembled WGS sequence"/>
</dbReference>
<dbReference type="GO" id="GO:0008757">
    <property type="term" value="F:S-adenosylmethionine-dependent methyltransferase activity"/>
    <property type="evidence" value="ECO:0007669"/>
    <property type="project" value="InterPro"/>
</dbReference>
<gene>
    <name evidence="2" type="ORF">A3D45_01155</name>
</gene>
<dbReference type="InterPro" id="IPR029063">
    <property type="entry name" value="SAM-dependent_MTases_sf"/>
</dbReference>